<feature type="region of interest" description="Disordered" evidence="1">
    <location>
        <begin position="1"/>
        <end position="30"/>
    </location>
</feature>
<dbReference type="AlphaFoldDB" id="A0A9N7UG02"/>
<organism evidence="2 3">
    <name type="scientific">Pleuronectes platessa</name>
    <name type="common">European plaice</name>
    <dbReference type="NCBI Taxonomy" id="8262"/>
    <lineage>
        <taxon>Eukaryota</taxon>
        <taxon>Metazoa</taxon>
        <taxon>Chordata</taxon>
        <taxon>Craniata</taxon>
        <taxon>Vertebrata</taxon>
        <taxon>Euteleostomi</taxon>
        <taxon>Actinopterygii</taxon>
        <taxon>Neopterygii</taxon>
        <taxon>Teleostei</taxon>
        <taxon>Neoteleostei</taxon>
        <taxon>Acanthomorphata</taxon>
        <taxon>Carangaria</taxon>
        <taxon>Pleuronectiformes</taxon>
        <taxon>Pleuronectoidei</taxon>
        <taxon>Pleuronectidae</taxon>
        <taxon>Pleuronectes</taxon>
    </lineage>
</organism>
<name>A0A9N7UG02_PLEPL</name>
<accession>A0A9N7UG02</accession>
<evidence type="ECO:0000313" key="3">
    <source>
        <dbReference type="Proteomes" id="UP001153269"/>
    </source>
</evidence>
<comment type="caution">
    <text evidence="2">The sequence shown here is derived from an EMBL/GenBank/DDBJ whole genome shotgun (WGS) entry which is preliminary data.</text>
</comment>
<keyword evidence="3" id="KW-1185">Reference proteome</keyword>
<feature type="compositionally biased region" description="Polar residues" evidence="1">
    <location>
        <begin position="1"/>
        <end position="27"/>
    </location>
</feature>
<feature type="region of interest" description="Disordered" evidence="1">
    <location>
        <begin position="112"/>
        <end position="131"/>
    </location>
</feature>
<protein>
    <submittedName>
        <fullName evidence="2">Uncharacterized protein</fullName>
    </submittedName>
</protein>
<sequence length="131" mass="14118">MQSVSSSGSAQQDGRRCSTSQNVSETNAAPWRTVISRSSFTGYSERESSHVETCGVRERLRKWAGLEAAACVSPGVGGALCWLGVMEEAISPASRPHHKPVSCSKETRWIITRGDSLPRSPPPPHSEPLSL</sequence>
<feature type="compositionally biased region" description="Pro residues" evidence="1">
    <location>
        <begin position="119"/>
        <end position="131"/>
    </location>
</feature>
<reference evidence="2" key="1">
    <citation type="submission" date="2020-03" db="EMBL/GenBank/DDBJ databases">
        <authorList>
            <person name="Weist P."/>
        </authorList>
    </citation>
    <scope>NUCLEOTIDE SEQUENCE</scope>
</reference>
<evidence type="ECO:0000256" key="1">
    <source>
        <dbReference type="SAM" id="MobiDB-lite"/>
    </source>
</evidence>
<evidence type="ECO:0000313" key="2">
    <source>
        <dbReference type="EMBL" id="CAB1429584.1"/>
    </source>
</evidence>
<dbReference type="EMBL" id="CADEAL010001153">
    <property type="protein sequence ID" value="CAB1429584.1"/>
    <property type="molecule type" value="Genomic_DNA"/>
</dbReference>
<dbReference type="Proteomes" id="UP001153269">
    <property type="component" value="Unassembled WGS sequence"/>
</dbReference>
<gene>
    <name evidence="2" type="ORF">PLEPLA_LOCUS17562</name>
</gene>
<proteinExistence type="predicted"/>